<name>A0ABT9BI37_9MICO</name>
<dbReference type="Pfam" id="PF06792">
    <property type="entry name" value="UPF0261"/>
    <property type="match status" value="1"/>
</dbReference>
<dbReference type="PANTHER" id="PTHR31862">
    <property type="entry name" value="UPF0261 DOMAIN PROTEIN (AFU_ORTHOLOGUE AFUA_1G10120)"/>
    <property type="match status" value="1"/>
</dbReference>
<dbReference type="InterPro" id="IPR051353">
    <property type="entry name" value="Tobamovirus_resist_UPF0261"/>
</dbReference>
<accession>A0ABT9BI37</accession>
<keyword evidence="4" id="KW-1185">Reference proteome</keyword>
<dbReference type="Pfam" id="PF23189">
    <property type="entry name" value="UPF0261_C"/>
    <property type="match status" value="1"/>
</dbReference>
<dbReference type="Gene3D" id="3.40.50.12020">
    <property type="entry name" value="Uncharacterised protein family UPF0261, NN domain"/>
    <property type="match status" value="1"/>
</dbReference>
<reference evidence="3 4" key="1">
    <citation type="submission" date="2023-07" db="EMBL/GenBank/DDBJ databases">
        <title>Protaetiibacter sp. nov WY-16 isolated from soil.</title>
        <authorList>
            <person name="Liu B."/>
            <person name="Wan Y."/>
        </authorList>
    </citation>
    <scope>NUCLEOTIDE SEQUENCE [LARGE SCALE GENOMIC DNA]</scope>
    <source>
        <strain evidence="3 4">WY-16</strain>
    </source>
</reference>
<dbReference type="InterPro" id="IPR008322">
    <property type="entry name" value="UPF0261"/>
</dbReference>
<evidence type="ECO:0000313" key="4">
    <source>
        <dbReference type="Proteomes" id="UP001241072"/>
    </source>
</evidence>
<proteinExistence type="predicted"/>
<dbReference type="RefSeq" id="WP_305001096.1">
    <property type="nucleotide sequence ID" value="NZ_JAUQUB010000001.1"/>
</dbReference>
<dbReference type="InterPro" id="IPR056778">
    <property type="entry name" value="UPF0261_C"/>
</dbReference>
<evidence type="ECO:0000259" key="2">
    <source>
        <dbReference type="Pfam" id="PF23189"/>
    </source>
</evidence>
<dbReference type="Proteomes" id="UP001241072">
    <property type="component" value="Unassembled WGS sequence"/>
</dbReference>
<gene>
    <name evidence="3" type="ORF">Q5716_00325</name>
</gene>
<dbReference type="CDD" id="cd15488">
    <property type="entry name" value="Tm-1-like"/>
    <property type="match status" value="1"/>
</dbReference>
<feature type="domain" description="UPF0261" evidence="1">
    <location>
        <begin position="3"/>
        <end position="176"/>
    </location>
</feature>
<protein>
    <submittedName>
        <fullName evidence="3">Tm-1-like ATP-binding domain-containing protein</fullName>
    </submittedName>
</protein>
<dbReference type="NCBIfam" id="NF002674">
    <property type="entry name" value="PRK02399.1-2"/>
    <property type="match status" value="1"/>
</dbReference>
<organism evidence="3 4">
    <name type="scientific">Antiquaquibacter soli</name>
    <dbReference type="NCBI Taxonomy" id="3064523"/>
    <lineage>
        <taxon>Bacteria</taxon>
        <taxon>Bacillati</taxon>
        <taxon>Actinomycetota</taxon>
        <taxon>Actinomycetes</taxon>
        <taxon>Micrococcales</taxon>
        <taxon>Microbacteriaceae</taxon>
        <taxon>Antiquaquibacter</taxon>
    </lineage>
</organism>
<dbReference type="PIRSF" id="PIRSF033271">
    <property type="entry name" value="UCP033271"/>
    <property type="match status" value="1"/>
</dbReference>
<dbReference type="InterPro" id="IPR044122">
    <property type="entry name" value="UPF0261_N"/>
</dbReference>
<dbReference type="PANTHER" id="PTHR31862:SF1">
    <property type="entry name" value="UPF0261 DOMAIN PROTEIN (AFU_ORTHOLOGUE AFUA_1G10120)"/>
    <property type="match status" value="1"/>
</dbReference>
<sequence>MGKVVLVATLDTKGPEVAYLRDRLNALGIETLVVDSGILGEPVGIVPDVSHAELAGRGGITLAQLQASGTRGRAVETMRRLVQDLVRELYADGQLVGGISVGGVGSVMGAAAIQELPVGVPKIVVAPTASGHHEFGPYVGLKDVFVVHSVVDILGLNPVMTTVLDNVAAAMAGMLAHGHPLTPPPPGRKYVATTMLGNTTKAVGALKDRLAEDGFEAVVFHSNGVGGPAMEELAAEGQFVGVVDYTTNEINDPLVGGIHNGGPDRLRVAGRLGLPQVLVPGCIDFSVWAAGSIPEHLRDRPVYDHNPEYTLVRASHEEKATMGRIFAERVNESTGPVHIVMPLGGLSIPATPDGPFWDPEGDQLFLAALRETLRDDIVVETTDHHINDPDLGRLVADRFLTIIRIKEPA</sequence>
<dbReference type="Gene3D" id="3.40.50.12030">
    <property type="entry name" value="Uncharacterised protein family UPF0261, NC domain"/>
    <property type="match status" value="1"/>
</dbReference>
<dbReference type="EMBL" id="JAUQUB010000001">
    <property type="protein sequence ID" value="MDO7880665.1"/>
    <property type="molecule type" value="Genomic_DNA"/>
</dbReference>
<comment type="caution">
    <text evidence="3">The sequence shown here is derived from an EMBL/GenBank/DDBJ whole genome shotgun (WGS) entry which is preliminary data.</text>
</comment>
<evidence type="ECO:0000313" key="3">
    <source>
        <dbReference type="EMBL" id="MDO7880665.1"/>
    </source>
</evidence>
<feature type="domain" description="UPF0261" evidence="2">
    <location>
        <begin position="188"/>
        <end position="402"/>
    </location>
</feature>
<evidence type="ECO:0000259" key="1">
    <source>
        <dbReference type="Pfam" id="PF06792"/>
    </source>
</evidence>